<dbReference type="GO" id="GO:0016020">
    <property type="term" value="C:membrane"/>
    <property type="evidence" value="ECO:0007669"/>
    <property type="project" value="UniProtKB-SubCell"/>
</dbReference>
<dbReference type="Proteomes" id="UP001152747">
    <property type="component" value="Unassembled WGS sequence"/>
</dbReference>
<keyword evidence="4 5" id="KW-0472">Membrane</keyword>
<comment type="subcellular location">
    <subcellularLocation>
        <location evidence="1">Membrane</location>
    </subcellularLocation>
</comment>
<dbReference type="PANTHER" id="PTHR46895">
    <property type="entry name" value="PROTEIN CBG20548-RELATED"/>
    <property type="match status" value="1"/>
</dbReference>
<feature type="transmembrane region" description="Helical" evidence="5">
    <location>
        <begin position="351"/>
        <end position="371"/>
    </location>
</feature>
<accession>A0A9P1IPN3</accession>
<dbReference type="OrthoDB" id="10011262at2759"/>
<keyword evidence="2 5" id="KW-0812">Transmembrane</keyword>
<feature type="transmembrane region" description="Helical" evidence="5">
    <location>
        <begin position="247"/>
        <end position="272"/>
    </location>
</feature>
<dbReference type="AlphaFoldDB" id="A0A9P1IPN3"/>
<evidence type="ECO:0000259" key="6">
    <source>
        <dbReference type="PROSITE" id="PS50262"/>
    </source>
</evidence>
<dbReference type="CDD" id="cd14978">
    <property type="entry name" value="7tmA_FMRFamide_R-like"/>
    <property type="match status" value="1"/>
</dbReference>
<evidence type="ECO:0000256" key="2">
    <source>
        <dbReference type="ARBA" id="ARBA00022692"/>
    </source>
</evidence>
<feature type="transmembrane region" description="Helical" evidence="5">
    <location>
        <begin position="70"/>
        <end position="91"/>
    </location>
</feature>
<dbReference type="EMBL" id="CANHGI010000004">
    <property type="protein sequence ID" value="CAI5449100.1"/>
    <property type="molecule type" value="Genomic_DNA"/>
</dbReference>
<sequence>MCERLDLCDYFVNDKFNYSLVPHHPWMQNVDFLNADVAKYIEHMKFRNNGSDAHMMVMMPVGIYVLTSKYIFPFQFVFGVVGNFLNLLVLLSRNMRSEANILLSAMAICDIILLFVMLPICLGCWSIFYNADWFRSIYYASHIWIIFFANFLSCITSWLCLAVSVERYMGIRSPIHFRYHWRTSRVFIIILVIVICSAFLTFFHIFEYQYGFGYIQNGTKLYGSPINIDRLVNYSPLIKKTVTICKIFQMIIGVIIPTVGILILNLNIIYLLRKSEFLSFRSSENGDEQMSRKYSDLDARQKRDLKVTFTVLCIIGCYIITHVPSLIPFAFEIFNYNTQFMTLYGIPFASSWLITGKVANFVLFCMSSVYFRRRLMILIRGRCNCCSATKKFSGVSSAQSIKSQAYRLKRHRYRDDVQRQSSCLTQVE</sequence>
<gene>
    <name evidence="7" type="ORF">CAMP_LOCUS11737</name>
</gene>
<organism evidence="7 8">
    <name type="scientific">Caenorhabditis angaria</name>
    <dbReference type="NCBI Taxonomy" id="860376"/>
    <lineage>
        <taxon>Eukaryota</taxon>
        <taxon>Metazoa</taxon>
        <taxon>Ecdysozoa</taxon>
        <taxon>Nematoda</taxon>
        <taxon>Chromadorea</taxon>
        <taxon>Rhabditida</taxon>
        <taxon>Rhabditina</taxon>
        <taxon>Rhabditomorpha</taxon>
        <taxon>Rhabditoidea</taxon>
        <taxon>Rhabditidae</taxon>
        <taxon>Peloderinae</taxon>
        <taxon>Caenorhabditis</taxon>
    </lineage>
</organism>
<dbReference type="Pfam" id="PF00001">
    <property type="entry name" value="7tm_1"/>
    <property type="match status" value="1"/>
</dbReference>
<dbReference type="SUPFAM" id="SSF81321">
    <property type="entry name" value="Family A G protein-coupled receptor-like"/>
    <property type="match status" value="1"/>
</dbReference>
<reference evidence="7" key="1">
    <citation type="submission" date="2022-11" db="EMBL/GenBank/DDBJ databases">
        <authorList>
            <person name="Kikuchi T."/>
        </authorList>
    </citation>
    <scope>NUCLEOTIDE SEQUENCE</scope>
    <source>
        <strain evidence="7">PS1010</strain>
    </source>
</reference>
<proteinExistence type="predicted"/>
<evidence type="ECO:0000256" key="1">
    <source>
        <dbReference type="ARBA" id="ARBA00004370"/>
    </source>
</evidence>
<keyword evidence="8" id="KW-1185">Reference proteome</keyword>
<protein>
    <recommendedName>
        <fullName evidence="6">G-protein coupled receptors family 1 profile domain-containing protein</fullName>
    </recommendedName>
</protein>
<keyword evidence="3 5" id="KW-1133">Transmembrane helix</keyword>
<evidence type="ECO:0000256" key="4">
    <source>
        <dbReference type="ARBA" id="ARBA00023136"/>
    </source>
</evidence>
<evidence type="ECO:0000313" key="8">
    <source>
        <dbReference type="Proteomes" id="UP001152747"/>
    </source>
</evidence>
<dbReference type="InterPro" id="IPR017452">
    <property type="entry name" value="GPCR_Rhodpsn_7TM"/>
</dbReference>
<dbReference type="GO" id="GO:0004930">
    <property type="term" value="F:G protein-coupled receptor activity"/>
    <property type="evidence" value="ECO:0007669"/>
    <property type="project" value="InterPro"/>
</dbReference>
<feature type="transmembrane region" description="Helical" evidence="5">
    <location>
        <begin position="141"/>
        <end position="165"/>
    </location>
</feature>
<name>A0A9P1IPN3_9PELO</name>
<dbReference type="Gene3D" id="1.20.1070.10">
    <property type="entry name" value="Rhodopsin 7-helix transmembrane proteins"/>
    <property type="match status" value="1"/>
</dbReference>
<feature type="transmembrane region" description="Helical" evidence="5">
    <location>
        <begin position="186"/>
        <end position="206"/>
    </location>
</feature>
<evidence type="ECO:0000256" key="3">
    <source>
        <dbReference type="ARBA" id="ARBA00022989"/>
    </source>
</evidence>
<evidence type="ECO:0000313" key="7">
    <source>
        <dbReference type="EMBL" id="CAI5449100.1"/>
    </source>
</evidence>
<comment type="caution">
    <text evidence="7">The sequence shown here is derived from an EMBL/GenBank/DDBJ whole genome shotgun (WGS) entry which is preliminary data.</text>
</comment>
<feature type="transmembrane region" description="Helical" evidence="5">
    <location>
        <begin position="309"/>
        <end position="331"/>
    </location>
</feature>
<evidence type="ECO:0000256" key="5">
    <source>
        <dbReference type="SAM" id="Phobius"/>
    </source>
</evidence>
<dbReference type="InterPro" id="IPR000276">
    <property type="entry name" value="GPCR_Rhodpsn"/>
</dbReference>
<dbReference type="PROSITE" id="PS50262">
    <property type="entry name" value="G_PROTEIN_RECEP_F1_2"/>
    <property type="match status" value="1"/>
</dbReference>
<dbReference type="PRINTS" id="PR00237">
    <property type="entry name" value="GPCRRHODOPSN"/>
</dbReference>
<feature type="domain" description="G-protein coupled receptors family 1 profile" evidence="6">
    <location>
        <begin position="82"/>
        <end position="364"/>
    </location>
</feature>
<dbReference type="SMART" id="SM01381">
    <property type="entry name" value="7TM_GPCR_Srsx"/>
    <property type="match status" value="1"/>
</dbReference>
<feature type="transmembrane region" description="Helical" evidence="5">
    <location>
        <begin position="103"/>
        <end position="129"/>
    </location>
</feature>
<dbReference type="PANTHER" id="PTHR46895:SF1">
    <property type="entry name" value="G-PROTEIN COUPLED RECEPTORS FAMILY 1 PROFILE DOMAIN-CONTAINING PROTEIN"/>
    <property type="match status" value="1"/>
</dbReference>